<organism evidence="3 4">
    <name type="scientific">Pullulanibacillus pueri</name>
    <dbReference type="NCBI Taxonomy" id="1437324"/>
    <lineage>
        <taxon>Bacteria</taxon>
        <taxon>Bacillati</taxon>
        <taxon>Bacillota</taxon>
        <taxon>Bacilli</taxon>
        <taxon>Bacillales</taxon>
        <taxon>Sporolactobacillaceae</taxon>
        <taxon>Pullulanibacillus</taxon>
    </lineage>
</organism>
<evidence type="ECO:0000259" key="2">
    <source>
        <dbReference type="Pfam" id="PF23343"/>
    </source>
</evidence>
<comment type="caution">
    <text evidence="3">The sequence shown here is derived from an EMBL/GenBank/DDBJ whole genome shotgun (WGS) entry which is preliminary data.</text>
</comment>
<dbReference type="AlphaFoldDB" id="A0A8J2ZZV6"/>
<sequence length="270" mass="31281">MKKVYHKVVVSGNITEIYSYENGVILGLNSASGSSDRVEVGENGMTLAERELKDQQNLKRSLSRTIQTLRRTINANIGAWGKEKPKFMTLTFKENILDHEIANSEFRQFIRRLSRKIFKKQSGLKYTCVVERQTRGAIHYHVLFYNLPYIKQEELVKVWENGREQRGVRINAIEDIDNVGAYVVKYIEKDIEAMKNGYETKTGKSAKEKNKKLFFQSRGLIKPIEVAMTEKEKNELENKIINSESVVFEATHDNEHVGKMIYKQIKSKKK</sequence>
<accession>A0A8J2ZZV6</accession>
<keyword evidence="4" id="KW-1185">Reference proteome</keyword>
<evidence type="ECO:0000313" key="3">
    <source>
        <dbReference type="EMBL" id="GGH89129.1"/>
    </source>
</evidence>
<evidence type="ECO:0000313" key="4">
    <source>
        <dbReference type="Proteomes" id="UP000656813"/>
    </source>
</evidence>
<gene>
    <name evidence="3" type="ORF">GCM10007096_43020</name>
</gene>
<protein>
    <recommendedName>
        <fullName evidence="2">Replication-associated protein ORF2/G2P domain-containing protein</fullName>
    </recommendedName>
</protein>
<proteinExistence type="predicted"/>
<dbReference type="Pfam" id="PF23343">
    <property type="entry name" value="REP_ORF2-G2P"/>
    <property type="match status" value="1"/>
</dbReference>
<reference evidence="3" key="1">
    <citation type="journal article" date="2014" name="Int. J. Syst. Evol. Microbiol.">
        <title>Complete genome sequence of Corynebacterium casei LMG S-19264T (=DSM 44701T), isolated from a smear-ripened cheese.</title>
        <authorList>
            <consortium name="US DOE Joint Genome Institute (JGI-PGF)"/>
            <person name="Walter F."/>
            <person name="Albersmeier A."/>
            <person name="Kalinowski J."/>
            <person name="Ruckert C."/>
        </authorList>
    </citation>
    <scope>NUCLEOTIDE SEQUENCE</scope>
    <source>
        <strain evidence="3">CGMCC 1.12777</strain>
    </source>
</reference>
<feature type="coiled-coil region" evidence="1">
    <location>
        <begin position="45"/>
        <end position="72"/>
    </location>
</feature>
<dbReference type="InterPro" id="IPR056906">
    <property type="entry name" value="ORF2/G2P_dom"/>
</dbReference>
<keyword evidence="1" id="KW-0175">Coiled coil</keyword>
<feature type="domain" description="Replication-associated protein ORF2/G2P" evidence="2">
    <location>
        <begin position="86"/>
        <end position="190"/>
    </location>
</feature>
<dbReference type="RefSeq" id="WP_188499453.1">
    <property type="nucleotide sequence ID" value="NZ_BMFV01000069.1"/>
</dbReference>
<reference evidence="3" key="2">
    <citation type="submission" date="2020-09" db="EMBL/GenBank/DDBJ databases">
        <authorList>
            <person name="Sun Q."/>
            <person name="Zhou Y."/>
        </authorList>
    </citation>
    <scope>NUCLEOTIDE SEQUENCE</scope>
    <source>
        <strain evidence="3">CGMCC 1.12777</strain>
    </source>
</reference>
<evidence type="ECO:0000256" key="1">
    <source>
        <dbReference type="SAM" id="Coils"/>
    </source>
</evidence>
<dbReference type="Proteomes" id="UP000656813">
    <property type="component" value="Unassembled WGS sequence"/>
</dbReference>
<dbReference type="EMBL" id="BMFV01000069">
    <property type="protein sequence ID" value="GGH89129.1"/>
    <property type="molecule type" value="Genomic_DNA"/>
</dbReference>
<name>A0A8J2ZZV6_9BACL</name>